<dbReference type="Gene3D" id="1.10.10.60">
    <property type="entry name" value="Homeodomain-like"/>
    <property type="match status" value="1"/>
</dbReference>
<evidence type="ECO:0000256" key="3">
    <source>
        <dbReference type="ARBA" id="ARBA00023242"/>
    </source>
</evidence>
<dbReference type="AlphaFoldDB" id="A0A2K1IIK1"/>
<organism evidence="5">
    <name type="scientific">Physcomitrium patens</name>
    <name type="common">Spreading-leaved earth moss</name>
    <name type="synonym">Physcomitrella patens</name>
    <dbReference type="NCBI Taxonomy" id="3218"/>
    <lineage>
        <taxon>Eukaryota</taxon>
        <taxon>Viridiplantae</taxon>
        <taxon>Streptophyta</taxon>
        <taxon>Embryophyta</taxon>
        <taxon>Bryophyta</taxon>
        <taxon>Bryophytina</taxon>
        <taxon>Bryopsida</taxon>
        <taxon>Funariidae</taxon>
        <taxon>Funariales</taxon>
        <taxon>Funariaceae</taxon>
        <taxon>Physcomitrium</taxon>
    </lineage>
</organism>
<gene>
    <name evidence="5" type="ORF">PHYPA_027795</name>
</gene>
<keyword evidence="1" id="KW-0805">Transcription regulation</keyword>
<evidence type="ECO:0000313" key="5">
    <source>
        <dbReference type="EMBL" id="PNR29103.1"/>
    </source>
</evidence>
<evidence type="ECO:0000313" key="7">
    <source>
        <dbReference type="Proteomes" id="UP000006727"/>
    </source>
</evidence>
<dbReference type="PANTHER" id="PTHR31314:SF164">
    <property type="entry name" value="HTH MYB-TYPE DOMAIN-CONTAINING PROTEIN"/>
    <property type="match status" value="1"/>
</dbReference>
<dbReference type="Gramene" id="Pp3c23_8710V3.1">
    <property type="protein sequence ID" value="Pp3c23_8710V3.1"/>
    <property type="gene ID" value="Pp3c23_8710"/>
</dbReference>
<accession>A0A2K1IIK1</accession>
<evidence type="ECO:0000256" key="1">
    <source>
        <dbReference type="ARBA" id="ARBA00023015"/>
    </source>
</evidence>
<feature type="compositionally biased region" description="Basic and acidic residues" evidence="4">
    <location>
        <begin position="124"/>
        <end position="139"/>
    </location>
</feature>
<proteinExistence type="predicted"/>
<dbReference type="PANTHER" id="PTHR31314">
    <property type="entry name" value="MYB FAMILY TRANSCRIPTION FACTOR PHL7-LIKE"/>
    <property type="match status" value="1"/>
</dbReference>
<reference evidence="5 7" key="1">
    <citation type="journal article" date="2008" name="Science">
        <title>The Physcomitrella genome reveals evolutionary insights into the conquest of land by plants.</title>
        <authorList>
            <person name="Rensing S."/>
            <person name="Lang D."/>
            <person name="Zimmer A."/>
            <person name="Terry A."/>
            <person name="Salamov A."/>
            <person name="Shapiro H."/>
            <person name="Nishiyama T."/>
            <person name="Perroud P.-F."/>
            <person name="Lindquist E."/>
            <person name="Kamisugi Y."/>
            <person name="Tanahashi T."/>
            <person name="Sakakibara K."/>
            <person name="Fujita T."/>
            <person name="Oishi K."/>
            <person name="Shin-I T."/>
            <person name="Kuroki Y."/>
            <person name="Toyoda A."/>
            <person name="Suzuki Y."/>
            <person name="Hashimoto A."/>
            <person name="Yamaguchi K."/>
            <person name="Sugano A."/>
            <person name="Kohara Y."/>
            <person name="Fujiyama A."/>
            <person name="Anterola A."/>
            <person name="Aoki S."/>
            <person name="Ashton N."/>
            <person name="Barbazuk W.B."/>
            <person name="Barker E."/>
            <person name="Bennetzen J."/>
            <person name="Bezanilla M."/>
            <person name="Blankenship R."/>
            <person name="Cho S.H."/>
            <person name="Dutcher S."/>
            <person name="Estelle M."/>
            <person name="Fawcett J.A."/>
            <person name="Gundlach H."/>
            <person name="Hanada K."/>
            <person name="Heyl A."/>
            <person name="Hicks K.A."/>
            <person name="Hugh J."/>
            <person name="Lohr M."/>
            <person name="Mayer K."/>
            <person name="Melkozernov A."/>
            <person name="Murata T."/>
            <person name="Nelson D."/>
            <person name="Pils B."/>
            <person name="Prigge M."/>
            <person name="Reiss B."/>
            <person name="Renner T."/>
            <person name="Rombauts S."/>
            <person name="Rushton P."/>
            <person name="Sanderfoot A."/>
            <person name="Schween G."/>
            <person name="Shiu S.-H."/>
            <person name="Stueber K."/>
            <person name="Theodoulou F.L."/>
            <person name="Tu H."/>
            <person name="Van de Peer Y."/>
            <person name="Verrier P.J."/>
            <person name="Waters E."/>
            <person name="Wood A."/>
            <person name="Yang L."/>
            <person name="Cove D."/>
            <person name="Cuming A."/>
            <person name="Hasebe M."/>
            <person name="Lucas S."/>
            <person name="Mishler D.B."/>
            <person name="Reski R."/>
            <person name="Grigoriev I."/>
            <person name="Quatrano R.S."/>
            <person name="Boore J.L."/>
        </authorList>
    </citation>
    <scope>NUCLEOTIDE SEQUENCE [LARGE SCALE GENOMIC DNA]</scope>
    <source>
        <strain evidence="6 7">cv. Gransden 2004</strain>
    </source>
</reference>
<dbReference type="EMBL" id="ABEU02000023">
    <property type="protein sequence ID" value="PNR29103.1"/>
    <property type="molecule type" value="Genomic_DNA"/>
</dbReference>
<dbReference type="NCBIfam" id="TIGR01557">
    <property type="entry name" value="myb_SHAQKYF"/>
    <property type="match status" value="1"/>
</dbReference>
<keyword evidence="7" id="KW-1185">Reference proteome</keyword>
<reference evidence="5 7" key="2">
    <citation type="journal article" date="2018" name="Plant J.">
        <title>The Physcomitrella patens chromosome-scale assembly reveals moss genome structure and evolution.</title>
        <authorList>
            <person name="Lang D."/>
            <person name="Ullrich K.K."/>
            <person name="Murat F."/>
            <person name="Fuchs J."/>
            <person name="Jenkins J."/>
            <person name="Haas F.B."/>
            <person name="Piednoel M."/>
            <person name="Gundlach H."/>
            <person name="Van Bel M."/>
            <person name="Meyberg R."/>
            <person name="Vives C."/>
            <person name="Morata J."/>
            <person name="Symeonidi A."/>
            <person name="Hiss M."/>
            <person name="Muchero W."/>
            <person name="Kamisugi Y."/>
            <person name="Saleh O."/>
            <person name="Blanc G."/>
            <person name="Decker E.L."/>
            <person name="van Gessel N."/>
            <person name="Grimwood J."/>
            <person name="Hayes R.D."/>
            <person name="Graham S.W."/>
            <person name="Gunter L.E."/>
            <person name="McDaniel S.F."/>
            <person name="Hoernstein S.N.W."/>
            <person name="Larsson A."/>
            <person name="Li F.W."/>
            <person name="Perroud P.F."/>
            <person name="Phillips J."/>
            <person name="Ranjan P."/>
            <person name="Rokshar D.S."/>
            <person name="Rothfels C.J."/>
            <person name="Schneider L."/>
            <person name="Shu S."/>
            <person name="Stevenson D.W."/>
            <person name="Thummler F."/>
            <person name="Tillich M."/>
            <person name="Villarreal Aguilar J.C."/>
            <person name="Widiez T."/>
            <person name="Wong G.K."/>
            <person name="Wymore A."/>
            <person name="Zhang Y."/>
            <person name="Zimmer A.D."/>
            <person name="Quatrano R.S."/>
            <person name="Mayer K.F.X."/>
            <person name="Goodstein D."/>
            <person name="Casacuberta J.M."/>
            <person name="Vandepoele K."/>
            <person name="Reski R."/>
            <person name="Cuming A.C."/>
            <person name="Tuskan G.A."/>
            <person name="Maumus F."/>
            <person name="Salse J."/>
            <person name="Schmutz J."/>
            <person name="Rensing S.A."/>
        </authorList>
    </citation>
    <scope>NUCLEOTIDE SEQUENCE [LARGE SCALE GENOMIC DNA]</scope>
    <source>
        <strain evidence="6 7">cv. Gransden 2004</strain>
    </source>
</reference>
<name>A0A2K1IIK1_PHYPA</name>
<protein>
    <submittedName>
        <fullName evidence="5 6">Uncharacterized protein</fullName>
    </submittedName>
</protein>
<dbReference type="InterPro" id="IPR046955">
    <property type="entry name" value="PHR1-like"/>
</dbReference>
<evidence type="ECO:0000256" key="4">
    <source>
        <dbReference type="SAM" id="MobiDB-lite"/>
    </source>
</evidence>
<dbReference type="InterPro" id="IPR006447">
    <property type="entry name" value="Myb_dom_plants"/>
</dbReference>
<keyword evidence="3" id="KW-0539">Nucleus</keyword>
<dbReference type="EnsemblPlants" id="Pp3c23_8710V3.1">
    <property type="protein sequence ID" value="Pp3c23_8710V3.1"/>
    <property type="gene ID" value="Pp3c23_8710"/>
</dbReference>
<evidence type="ECO:0000256" key="2">
    <source>
        <dbReference type="ARBA" id="ARBA00023163"/>
    </source>
</evidence>
<reference evidence="6" key="3">
    <citation type="submission" date="2020-12" db="UniProtKB">
        <authorList>
            <consortium name="EnsemblPlants"/>
        </authorList>
    </citation>
    <scope>IDENTIFICATION</scope>
</reference>
<evidence type="ECO:0000313" key="6">
    <source>
        <dbReference type="EnsemblPlants" id="Pp3c23_8710V3.1"/>
    </source>
</evidence>
<dbReference type="Proteomes" id="UP000006727">
    <property type="component" value="Chromosome 23"/>
</dbReference>
<feature type="region of interest" description="Disordered" evidence="4">
    <location>
        <begin position="119"/>
        <end position="147"/>
    </location>
</feature>
<sequence>MVEYQREASNVRPYVRSSMYKIKWTLGLHHTFLCAVNYFGGKSKATSKRIPQHVNFPELTIAQFKPEFKRISIQKWPNFCREAREVYLALQLLKEGFTGGSNTEPMLETRNAAIQILDPNETSDPERMQLHNTGPHDKYMPSAWSPP</sequence>
<dbReference type="GO" id="GO:0003677">
    <property type="term" value="F:DNA binding"/>
    <property type="evidence" value="ECO:0007669"/>
    <property type="project" value="InterPro"/>
</dbReference>
<dbReference type="GO" id="GO:0003700">
    <property type="term" value="F:DNA-binding transcription factor activity"/>
    <property type="evidence" value="ECO:0007669"/>
    <property type="project" value="InterPro"/>
</dbReference>
<keyword evidence="2" id="KW-0804">Transcription</keyword>